<dbReference type="GO" id="GO:0008933">
    <property type="term" value="F:peptidoglycan lytic transglycosylase activity"/>
    <property type="evidence" value="ECO:0007669"/>
    <property type="project" value="TreeGrafter"/>
</dbReference>
<sequence length="388" mass="42501">MRPLPLFLALCLAGPASAQTCGGSFGGFVDALRQEAIARGHAPDSVTRFFAPVRHDPAVITADRKQGVFQMPFVDFARRLISANRMQKGRQLAKQYDATFERIKREYGISRGVLLAFWAFETDYGAVQGDFNTLNALVTLSHDCRRPELFRPQIFAALELFEKGDFSPARTTGAWAGEIGMVQMLPRDILDNGVDGDGDGHVSLKTSAPDALMSGAKMLSELGWRPNEPWLQEVTLPQGMDWAQTGLRTVKPASEWAGMGVQARHGQIAGDLPASLLLPQGRNGPAFLAYPNFRVYFEWNQSFVYVLTAAYFANRLEGAPVFNAGTPARGLSDTQMKDLQRKLAARGYDVGEIDGILGAGTRAAVQDVQQELGLPADAWPTRDLLNRL</sequence>
<reference evidence="4 5" key="1">
    <citation type="submission" date="2016-11" db="EMBL/GenBank/DDBJ databases">
        <authorList>
            <person name="Jaros S."/>
            <person name="Januszkiewicz K."/>
            <person name="Wedrychowicz H."/>
        </authorList>
    </citation>
    <scope>NUCLEOTIDE SEQUENCE [LARGE SCALE GENOMIC DNA]</scope>
    <source>
        <strain evidence="4 5">DSM 29589</strain>
    </source>
</reference>
<dbReference type="GO" id="GO:0009253">
    <property type="term" value="P:peptidoglycan catabolic process"/>
    <property type="evidence" value="ECO:0007669"/>
    <property type="project" value="TreeGrafter"/>
</dbReference>
<evidence type="ECO:0000256" key="1">
    <source>
        <dbReference type="SAM" id="SignalP"/>
    </source>
</evidence>
<dbReference type="SUPFAM" id="SSF47090">
    <property type="entry name" value="PGBD-like"/>
    <property type="match status" value="1"/>
</dbReference>
<evidence type="ECO:0000313" key="5">
    <source>
        <dbReference type="Proteomes" id="UP000183974"/>
    </source>
</evidence>
<dbReference type="NCBIfam" id="TIGR02283">
    <property type="entry name" value="MltB_2"/>
    <property type="match status" value="1"/>
</dbReference>
<dbReference type="Pfam" id="PF01471">
    <property type="entry name" value="PG_binding_1"/>
    <property type="match status" value="1"/>
</dbReference>
<dbReference type="Gene3D" id="1.10.530.10">
    <property type="match status" value="1"/>
</dbReference>
<dbReference type="EMBL" id="FRBR01000003">
    <property type="protein sequence ID" value="SHL47473.1"/>
    <property type="molecule type" value="Genomic_DNA"/>
</dbReference>
<name>A0A1M7AXM7_9RHOB</name>
<dbReference type="InterPro" id="IPR036365">
    <property type="entry name" value="PGBD-like_sf"/>
</dbReference>
<keyword evidence="5" id="KW-1185">Reference proteome</keyword>
<feature type="domain" description="Peptidoglycan binding-like" evidence="2">
    <location>
        <begin position="334"/>
        <end position="388"/>
    </location>
</feature>
<evidence type="ECO:0000259" key="3">
    <source>
        <dbReference type="Pfam" id="PF13406"/>
    </source>
</evidence>
<feature type="signal peptide" evidence="1">
    <location>
        <begin position="1"/>
        <end position="18"/>
    </location>
</feature>
<dbReference type="InterPro" id="IPR031304">
    <property type="entry name" value="SLT_2"/>
</dbReference>
<dbReference type="OrthoDB" id="9808544at2"/>
<gene>
    <name evidence="4" type="ORF">SAMN05444398_10312</name>
</gene>
<accession>A0A1M7AXM7</accession>
<dbReference type="InterPro" id="IPR036366">
    <property type="entry name" value="PGBDSf"/>
</dbReference>
<feature type="chain" id="PRO_5012522856" evidence="1">
    <location>
        <begin position="19"/>
        <end position="388"/>
    </location>
</feature>
<dbReference type="PANTHER" id="PTHR30163:SF8">
    <property type="entry name" value="LYTIC MUREIN TRANSGLYCOSYLASE"/>
    <property type="match status" value="1"/>
</dbReference>
<evidence type="ECO:0000313" key="4">
    <source>
        <dbReference type="EMBL" id="SHL47473.1"/>
    </source>
</evidence>
<proteinExistence type="predicted"/>
<dbReference type="InterPro" id="IPR011970">
    <property type="entry name" value="MltB_2"/>
</dbReference>
<dbReference type="Gene3D" id="1.10.8.350">
    <property type="entry name" value="Bacterial muramidase"/>
    <property type="match status" value="1"/>
</dbReference>
<organism evidence="4 5">
    <name type="scientific">Roseovarius pacificus</name>
    <dbReference type="NCBI Taxonomy" id="337701"/>
    <lineage>
        <taxon>Bacteria</taxon>
        <taxon>Pseudomonadati</taxon>
        <taxon>Pseudomonadota</taxon>
        <taxon>Alphaproteobacteria</taxon>
        <taxon>Rhodobacterales</taxon>
        <taxon>Roseobacteraceae</taxon>
        <taxon>Roseovarius</taxon>
    </lineage>
</organism>
<keyword evidence="1" id="KW-0732">Signal</keyword>
<dbReference type="AlphaFoldDB" id="A0A1M7AXM7"/>
<evidence type="ECO:0000259" key="2">
    <source>
        <dbReference type="Pfam" id="PF01471"/>
    </source>
</evidence>
<dbReference type="Pfam" id="PF13406">
    <property type="entry name" value="SLT_2"/>
    <property type="match status" value="1"/>
</dbReference>
<dbReference type="SUPFAM" id="SSF53955">
    <property type="entry name" value="Lysozyme-like"/>
    <property type="match status" value="1"/>
</dbReference>
<dbReference type="Gene3D" id="1.10.101.10">
    <property type="entry name" value="PGBD-like superfamily/PGBD"/>
    <property type="match status" value="1"/>
</dbReference>
<dbReference type="RefSeq" id="WP_073034077.1">
    <property type="nucleotide sequence ID" value="NZ_BMLR01000003.1"/>
</dbReference>
<dbReference type="PANTHER" id="PTHR30163">
    <property type="entry name" value="MEMBRANE-BOUND LYTIC MUREIN TRANSGLYCOSYLASE B"/>
    <property type="match status" value="1"/>
</dbReference>
<dbReference type="Proteomes" id="UP000183974">
    <property type="component" value="Unassembled WGS sequence"/>
</dbReference>
<protein>
    <submittedName>
        <fullName evidence="4">Lytic murein transglycosylase</fullName>
    </submittedName>
</protein>
<dbReference type="InterPro" id="IPR002477">
    <property type="entry name" value="Peptidoglycan-bd-like"/>
</dbReference>
<feature type="domain" description="Transglycosylase SLT" evidence="3">
    <location>
        <begin position="26"/>
        <end position="313"/>
    </location>
</feature>
<dbReference type="InterPro" id="IPR043426">
    <property type="entry name" value="MltB-like"/>
</dbReference>
<dbReference type="InterPro" id="IPR023346">
    <property type="entry name" value="Lysozyme-like_dom_sf"/>
</dbReference>
<dbReference type="STRING" id="337701.SAMN05444398_10312"/>